<keyword evidence="1" id="KW-0732">Signal</keyword>
<name>A0A5D0R2T2_9FLAO</name>
<accession>A0A5D0R2T2</accession>
<proteinExistence type="predicted"/>
<dbReference type="InterPro" id="IPR016047">
    <property type="entry name" value="M23ase_b-sheet_dom"/>
</dbReference>
<dbReference type="Proteomes" id="UP000324358">
    <property type="component" value="Unassembled WGS sequence"/>
</dbReference>
<feature type="chain" id="PRO_5023140236" evidence="1">
    <location>
        <begin position="22"/>
        <end position="273"/>
    </location>
</feature>
<feature type="domain" description="M23ase beta-sheet core" evidence="2">
    <location>
        <begin position="140"/>
        <end position="237"/>
    </location>
</feature>
<organism evidence="3 4">
    <name type="scientific">Bizionia algoritergicola</name>
    <dbReference type="NCBI Taxonomy" id="291187"/>
    <lineage>
        <taxon>Bacteria</taxon>
        <taxon>Pseudomonadati</taxon>
        <taxon>Bacteroidota</taxon>
        <taxon>Flavobacteriia</taxon>
        <taxon>Flavobacteriales</taxon>
        <taxon>Flavobacteriaceae</taxon>
        <taxon>Bizionia</taxon>
    </lineage>
</organism>
<dbReference type="AlphaFoldDB" id="A0A5D0R2T2"/>
<sequence>MNLVKISFLIWSCLISACLYAQLDVTSRYENIENGYEFYVDNNEPIPVSIQVSFKLKNLKSSEGNDKIFLLPANTTNIKLTTLTQIKKGKYGVSGSTTYNYGDHNLKDYEIEYAYALPFNKGEAYMLSQGYNGKSSHANENALDFSMPIGTPILAARGGLVIEVVDKFSKNCTTRDCKDFNNKIIVYHDDGTFAEYTHIKRKGAKVKKGDVVEKNQFIAESGNVGWSTGPHLHFVVFIQTLKGRKTLETKFKISEDRPIQFLTEKTEYERLYD</sequence>
<dbReference type="GO" id="GO:0004222">
    <property type="term" value="F:metalloendopeptidase activity"/>
    <property type="evidence" value="ECO:0007669"/>
    <property type="project" value="TreeGrafter"/>
</dbReference>
<gene>
    <name evidence="3" type="ORF">ES675_01925</name>
</gene>
<dbReference type="Pfam" id="PF01551">
    <property type="entry name" value="Peptidase_M23"/>
    <property type="match status" value="1"/>
</dbReference>
<evidence type="ECO:0000256" key="1">
    <source>
        <dbReference type="SAM" id="SignalP"/>
    </source>
</evidence>
<dbReference type="PANTHER" id="PTHR21666:SF270">
    <property type="entry name" value="MUREIN HYDROLASE ACTIVATOR ENVC"/>
    <property type="match status" value="1"/>
</dbReference>
<dbReference type="PROSITE" id="PS51257">
    <property type="entry name" value="PROKAR_LIPOPROTEIN"/>
    <property type="match status" value="1"/>
</dbReference>
<dbReference type="InterPro" id="IPR050570">
    <property type="entry name" value="Cell_wall_metabolism_enzyme"/>
</dbReference>
<protein>
    <submittedName>
        <fullName evidence="3">M23 family metallopeptidase</fullName>
    </submittedName>
</protein>
<dbReference type="PANTHER" id="PTHR21666">
    <property type="entry name" value="PEPTIDASE-RELATED"/>
    <property type="match status" value="1"/>
</dbReference>
<dbReference type="OrthoDB" id="9809488at2"/>
<dbReference type="RefSeq" id="WP_066249417.1">
    <property type="nucleotide sequence ID" value="NZ_VSKL01000001.1"/>
</dbReference>
<feature type="signal peptide" evidence="1">
    <location>
        <begin position="1"/>
        <end position="21"/>
    </location>
</feature>
<evidence type="ECO:0000313" key="4">
    <source>
        <dbReference type="Proteomes" id="UP000324358"/>
    </source>
</evidence>
<dbReference type="SUPFAM" id="SSF51261">
    <property type="entry name" value="Duplicated hybrid motif"/>
    <property type="match status" value="1"/>
</dbReference>
<evidence type="ECO:0000313" key="3">
    <source>
        <dbReference type="EMBL" id="TYB74918.1"/>
    </source>
</evidence>
<evidence type="ECO:0000259" key="2">
    <source>
        <dbReference type="Pfam" id="PF01551"/>
    </source>
</evidence>
<dbReference type="CDD" id="cd12797">
    <property type="entry name" value="M23_peptidase"/>
    <property type="match status" value="1"/>
</dbReference>
<dbReference type="Gene3D" id="2.70.70.10">
    <property type="entry name" value="Glucose Permease (Domain IIA)"/>
    <property type="match status" value="1"/>
</dbReference>
<dbReference type="InterPro" id="IPR011055">
    <property type="entry name" value="Dup_hybrid_motif"/>
</dbReference>
<comment type="caution">
    <text evidence="3">The sequence shown here is derived from an EMBL/GenBank/DDBJ whole genome shotgun (WGS) entry which is preliminary data.</text>
</comment>
<keyword evidence="4" id="KW-1185">Reference proteome</keyword>
<reference evidence="3 4" key="1">
    <citation type="submission" date="2019-08" db="EMBL/GenBank/DDBJ databases">
        <title>Genomes of Antarctic Bizionia species.</title>
        <authorList>
            <person name="Bowman J.P."/>
        </authorList>
    </citation>
    <scope>NUCLEOTIDE SEQUENCE [LARGE SCALE GENOMIC DNA]</scope>
    <source>
        <strain evidence="3 4">APA-1</strain>
    </source>
</reference>
<dbReference type="EMBL" id="VSKL01000001">
    <property type="protein sequence ID" value="TYB74918.1"/>
    <property type="molecule type" value="Genomic_DNA"/>
</dbReference>